<dbReference type="Pfam" id="PF13489">
    <property type="entry name" value="Methyltransf_23"/>
    <property type="match status" value="1"/>
</dbReference>
<dbReference type="RefSeq" id="XP_060288321.1">
    <property type="nucleotide sequence ID" value="XM_060425370.1"/>
</dbReference>
<keyword evidence="3" id="KW-0489">Methyltransferase</keyword>
<dbReference type="GO" id="GO:0008168">
    <property type="term" value="F:methyltransferase activity"/>
    <property type="evidence" value="ECO:0007669"/>
    <property type="project" value="UniProtKB-KW"/>
</dbReference>
<feature type="region of interest" description="Disordered" evidence="2">
    <location>
        <begin position="1"/>
        <end position="46"/>
    </location>
</feature>
<comment type="caution">
    <text evidence="3">The sequence shown here is derived from an EMBL/GenBank/DDBJ whole genome shotgun (WGS) entry which is preliminary data.</text>
</comment>
<proteinExistence type="inferred from homology"/>
<dbReference type="PANTHER" id="PTHR43591">
    <property type="entry name" value="METHYLTRANSFERASE"/>
    <property type="match status" value="1"/>
</dbReference>
<name>A0AAJ0FRA6_9PEZI</name>
<evidence type="ECO:0000313" key="4">
    <source>
        <dbReference type="Proteomes" id="UP001244011"/>
    </source>
</evidence>
<protein>
    <submittedName>
        <fullName evidence="3">S-adenosyl-L-methionine-dependent methyltransferase</fullName>
    </submittedName>
</protein>
<dbReference type="SUPFAM" id="SSF53335">
    <property type="entry name" value="S-adenosyl-L-methionine-dependent methyltransferases"/>
    <property type="match status" value="1"/>
</dbReference>
<sequence>MPDDNEPEHTASAGGEQATGANSSQRPEEPATAVQATASGSEPQAASIGILPADHWAQVSQAHPADDNDAESALGSDAASTTASLTSDILRYRTILGRTYHSEVGNARYWGSNDEQQNESMDINHHTLTLGCGGKLYLAPLEKDKVQKAVDIGTGTGIWAIDFADEFPGAEVIGTDISPIQPTWVPPNLKFEIEDCTGEWTFQPESLDYIHLRWLLGSIFDWTALFKQAYRCCRPGGWVESFEAMSRVESDDGTVKEDSAMGQWGKFFDEGGKKIGMSFTVVEDGIQRKAMEEAGFTDIAEHTFKVPLGSWPKDPQMRKIGQFAQLVLETDVEGYILFMANTIGWSRTEIQVYVAQLRREIRLGKNHGYYRQRIVWGRKPVN</sequence>
<dbReference type="CDD" id="cd02440">
    <property type="entry name" value="AdoMet_MTases"/>
    <property type="match status" value="1"/>
</dbReference>
<gene>
    <name evidence="3" type="ORF">QBC33DRAFT_482888</name>
</gene>
<dbReference type="GO" id="GO:0032259">
    <property type="term" value="P:methylation"/>
    <property type="evidence" value="ECO:0007669"/>
    <property type="project" value="UniProtKB-KW"/>
</dbReference>
<feature type="region of interest" description="Disordered" evidence="2">
    <location>
        <begin position="59"/>
        <end position="80"/>
    </location>
</feature>
<accession>A0AAJ0FRA6</accession>
<evidence type="ECO:0000256" key="2">
    <source>
        <dbReference type="SAM" id="MobiDB-lite"/>
    </source>
</evidence>
<feature type="compositionally biased region" description="Polar residues" evidence="2">
    <location>
        <begin position="34"/>
        <end position="44"/>
    </location>
</feature>
<dbReference type="Proteomes" id="UP001244011">
    <property type="component" value="Unassembled WGS sequence"/>
</dbReference>
<reference evidence="3" key="1">
    <citation type="submission" date="2023-06" db="EMBL/GenBank/DDBJ databases">
        <title>Genome-scale phylogeny and comparative genomics of the fungal order Sordariales.</title>
        <authorList>
            <consortium name="Lawrence Berkeley National Laboratory"/>
            <person name="Hensen N."/>
            <person name="Bonometti L."/>
            <person name="Westerberg I."/>
            <person name="Brannstrom I.O."/>
            <person name="Guillou S."/>
            <person name="Cros-Aarteil S."/>
            <person name="Calhoun S."/>
            <person name="Haridas S."/>
            <person name="Kuo A."/>
            <person name="Mondo S."/>
            <person name="Pangilinan J."/>
            <person name="Riley R."/>
            <person name="Labutti K."/>
            <person name="Andreopoulos B."/>
            <person name="Lipzen A."/>
            <person name="Chen C."/>
            <person name="Yanf M."/>
            <person name="Daum C."/>
            <person name="Ng V."/>
            <person name="Clum A."/>
            <person name="Steindorff A."/>
            <person name="Ohm R."/>
            <person name="Martin F."/>
            <person name="Silar P."/>
            <person name="Natvig D."/>
            <person name="Lalanne C."/>
            <person name="Gautier V."/>
            <person name="Ament-Velasquez S.L."/>
            <person name="Kruys A."/>
            <person name="Hutchinson M.I."/>
            <person name="Powell A.J."/>
            <person name="Barry K."/>
            <person name="Miller A.N."/>
            <person name="Grigoriev I.V."/>
            <person name="Debuchy R."/>
            <person name="Gladieux P."/>
            <person name="Thoren M.H."/>
            <person name="Johannesson H."/>
        </authorList>
    </citation>
    <scope>NUCLEOTIDE SEQUENCE</scope>
    <source>
        <strain evidence="3">8032-3</strain>
    </source>
</reference>
<dbReference type="GeneID" id="85308557"/>
<evidence type="ECO:0000313" key="3">
    <source>
        <dbReference type="EMBL" id="KAK1772108.1"/>
    </source>
</evidence>
<dbReference type="PANTHER" id="PTHR43591:SF10">
    <property type="entry name" value="ABC TRANSMEMBRANE TYPE-1 DOMAIN-CONTAINING PROTEIN-RELATED"/>
    <property type="match status" value="1"/>
</dbReference>
<keyword evidence="3" id="KW-0808">Transferase</keyword>
<evidence type="ECO:0000256" key="1">
    <source>
        <dbReference type="ARBA" id="ARBA00038158"/>
    </source>
</evidence>
<comment type="similarity">
    <text evidence="1">Belongs to the methyltransferase superfamily. LaeA methyltransferase family.</text>
</comment>
<organism evidence="3 4">
    <name type="scientific">Phialemonium atrogriseum</name>
    <dbReference type="NCBI Taxonomy" id="1093897"/>
    <lineage>
        <taxon>Eukaryota</taxon>
        <taxon>Fungi</taxon>
        <taxon>Dikarya</taxon>
        <taxon>Ascomycota</taxon>
        <taxon>Pezizomycotina</taxon>
        <taxon>Sordariomycetes</taxon>
        <taxon>Sordariomycetidae</taxon>
        <taxon>Cephalothecales</taxon>
        <taxon>Cephalothecaceae</taxon>
        <taxon>Phialemonium</taxon>
    </lineage>
</organism>
<dbReference type="EMBL" id="MU838997">
    <property type="protein sequence ID" value="KAK1772108.1"/>
    <property type="molecule type" value="Genomic_DNA"/>
</dbReference>
<dbReference type="AlphaFoldDB" id="A0AAJ0FRA6"/>
<dbReference type="InterPro" id="IPR029063">
    <property type="entry name" value="SAM-dependent_MTases_sf"/>
</dbReference>
<keyword evidence="4" id="KW-1185">Reference proteome</keyword>
<dbReference type="Gene3D" id="3.40.50.150">
    <property type="entry name" value="Vaccinia Virus protein VP39"/>
    <property type="match status" value="1"/>
</dbReference>